<name>A0A0F5IZJ4_9BACT</name>
<dbReference type="Proteomes" id="UP000033035">
    <property type="component" value="Unassembled WGS sequence"/>
</dbReference>
<organism evidence="1 2">
    <name type="scientific">Parabacteroides gordonii MS-1 = DSM 23371</name>
    <dbReference type="NCBI Taxonomy" id="1203610"/>
    <lineage>
        <taxon>Bacteria</taxon>
        <taxon>Pseudomonadati</taxon>
        <taxon>Bacteroidota</taxon>
        <taxon>Bacteroidia</taxon>
        <taxon>Bacteroidales</taxon>
        <taxon>Tannerellaceae</taxon>
        <taxon>Parabacteroides</taxon>
    </lineage>
</organism>
<evidence type="ECO:0000313" key="1">
    <source>
        <dbReference type="EMBL" id="KKB50602.1"/>
    </source>
</evidence>
<keyword evidence="2" id="KW-1185">Reference proteome</keyword>
<comment type="caution">
    <text evidence="1">The sequence shown here is derived from an EMBL/GenBank/DDBJ whole genome shotgun (WGS) entry which is preliminary data.</text>
</comment>
<dbReference type="InterPro" id="IPR045538">
    <property type="entry name" value="CIS_TMP"/>
</dbReference>
<dbReference type="AlphaFoldDB" id="A0A0F5IZJ4"/>
<gene>
    <name evidence="1" type="ORF">HMPREF1536_04141</name>
</gene>
<dbReference type="EMBL" id="AQHW01000020">
    <property type="protein sequence ID" value="KKB50602.1"/>
    <property type="molecule type" value="Genomic_DNA"/>
</dbReference>
<protein>
    <submittedName>
        <fullName evidence="1">Uncharacterized protein</fullName>
    </submittedName>
</protein>
<evidence type="ECO:0000313" key="2">
    <source>
        <dbReference type="Proteomes" id="UP000033035"/>
    </source>
</evidence>
<proteinExistence type="predicted"/>
<reference evidence="1 2" key="1">
    <citation type="submission" date="2013-04" db="EMBL/GenBank/DDBJ databases">
        <title>The Genome Sequence of Parabacteroides gordonii DSM 23371.</title>
        <authorList>
            <consortium name="The Broad Institute Genomics Platform"/>
            <person name="Earl A."/>
            <person name="Ward D."/>
            <person name="Feldgarden M."/>
            <person name="Gevers D."/>
            <person name="Martens E."/>
            <person name="Sakamoto M."/>
            <person name="Benno Y."/>
            <person name="Suzuki N."/>
            <person name="Matsunaga N."/>
            <person name="Koshihara K."/>
            <person name="Seki M."/>
            <person name="Komiya H."/>
            <person name="Walker B."/>
            <person name="Young S."/>
            <person name="Zeng Q."/>
            <person name="Gargeya S."/>
            <person name="Fitzgerald M."/>
            <person name="Haas B."/>
            <person name="Abouelleil A."/>
            <person name="Allen A.W."/>
            <person name="Alvarado L."/>
            <person name="Arachchi H.M."/>
            <person name="Berlin A.M."/>
            <person name="Chapman S.B."/>
            <person name="Gainer-Dewar J."/>
            <person name="Goldberg J."/>
            <person name="Griggs A."/>
            <person name="Gujja S."/>
            <person name="Hansen M."/>
            <person name="Howarth C."/>
            <person name="Imamovic A."/>
            <person name="Ireland A."/>
            <person name="Larimer J."/>
            <person name="McCowan C."/>
            <person name="Murphy C."/>
            <person name="Pearson M."/>
            <person name="Poon T.W."/>
            <person name="Priest M."/>
            <person name="Roberts A."/>
            <person name="Saif S."/>
            <person name="Shea T."/>
            <person name="Sisk P."/>
            <person name="Sykes S."/>
            <person name="Wortman J."/>
            <person name="Nusbaum C."/>
            <person name="Birren B."/>
        </authorList>
    </citation>
    <scope>NUCLEOTIDE SEQUENCE [LARGE SCALE GENOMIC DNA]</scope>
    <source>
        <strain evidence="1 2">MS-1</strain>
    </source>
</reference>
<dbReference type="PATRIC" id="fig|1203610.3.peg.4215"/>
<dbReference type="HOGENOM" id="CLU_010927_0_0_10"/>
<dbReference type="Pfam" id="PF19268">
    <property type="entry name" value="CIS_TMP"/>
    <property type="match status" value="2"/>
</dbReference>
<dbReference type="RefSeq" id="WP_028729335.1">
    <property type="nucleotide sequence ID" value="NZ_KE386763.1"/>
</dbReference>
<dbReference type="STRING" id="1203610.HMPREF1536_04141"/>
<sequence length="938" mass="110126">MIRIDNISFGFTAVDEQFTYGLYANWDNFCHACVEKVVEECLSVYDKEKVLHEIELLDLDLGDILEEDFYQEFPRRLRDKLQRALPLLNISAGNREESTGISRLQNLLFYLEYGYPKAEWSDESFNLAEELEWIATQSSTCINKISKLCLNKENALQRLFWQADNEEVFLRLYVAALSEPAATLHEKRRFLVRLLVAKPDIPIRFIHEAENDTALLSMAELLDTISVQRIMEVEAGEHAEVDLPPYWHYLYEWLIRYYPFNGLVIFGDKSDFIRHLHHRLLTFIHKQTYSFYFSKAELTVGFLLEVFSSTDYIEVLNAIYDQQPHNPDGSPMHDSYFNRELYRIFLNLSLLRLPLAKEGKEIPSSEKEENRYPADISTLAAFLKDTQRSDTDKRILITLYAKKNPEKLTHWLQTVAVKEDALISTLTEITSMAIINQLLVSISFTAMAMVEQMRSYLQSHAPKIDWLNVVTSVQLDFTIRKAVLLWIGNGCQGKTEADNIRQLLRWIYRIITDTDNEDAIELVTTELYLAEKSCKDKEHRESDFNILQTLLESCWNTDKGFINWLEDTTVSQDSKRELLQKMAVEKPLDWIHLLRKQPKESKMIPLLSADISVSQLLQSITRVNFYQASVLLQTMQWIQDKIDDYPFLTRGSMVLSTAFSQALLLYMQDTDTLGKRSFTKEETEHKFLSYLYLVYTGKSNRTPITQLTETSNMTEGMRSFAQPLPTQQEKTEVERKETTHIVKQILNVMEERSYFNEEEQREVPNNFFITNAGLCLFNPWFPRLFVMLDYLDKDKKAFKDTASQIRAVFLLQYLTCLEEKTYQEMELVFNRLLVNLPMHIPLPKQLELTQEEKDTAESLIKAVKANWRKMDGTSMRGFQETFIHRNGRLEQQKEKWLLTIEERGYDILLESVPWSFKQIRYPWLENYIQIIWHDKQTF</sequence>
<accession>A0A0F5IZJ4</accession>